<dbReference type="OMA" id="DYIDFTE"/>
<dbReference type="GeneID" id="24270552"/>
<name>A0A0D9QDP7_PLAFR</name>
<dbReference type="OrthoDB" id="382763at2759"/>
<proteinExistence type="predicted"/>
<evidence type="ECO:0000313" key="2">
    <source>
        <dbReference type="EMBL" id="KJP85128.1"/>
    </source>
</evidence>
<dbReference type="VEuPathDB" id="PlasmoDB:AK88_05238"/>
<gene>
    <name evidence="2" type="ORF">AK88_05238</name>
</gene>
<evidence type="ECO:0000313" key="3">
    <source>
        <dbReference type="Proteomes" id="UP000054561"/>
    </source>
</evidence>
<dbReference type="RefSeq" id="XP_012338263.1">
    <property type="nucleotide sequence ID" value="XM_012482840.1"/>
</dbReference>
<keyword evidence="1" id="KW-0472">Membrane</keyword>
<dbReference type="Pfam" id="PF09688">
    <property type="entry name" value="Wx5_PLAF3D7"/>
    <property type="match status" value="1"/>
</dbReference>
<evidence type="ECO:0000256" key="1">
    <source>
        <dbReference type="SAM" id="Phobius"/>
    </source>
</evidence>
<dbReference type="AlphaFoldDB" id="A0A0D9QDP7"/>
<protein>
    <submittedName>
        <fullName evidence="2">Uncharacterized protein</fullName>
    </submittedName>
</protein>
<organism evidence="2 3">
    <name type="scientific">Plasmodium fragile</name>
    <dbReference type="NCBI Taxonomy" id="5857"/>
    <lineage>
        <taxon>Eukaryota</taxon>
        <taxon>Sar</taxon>
        <taxon>Alveolata</taxon>
        <taxon>Apicomplexa</taxon>
        <taxon>Aconoidasida</taxon>
        <taxon>Haemosporida</taxon>
        <taxon>Plasmodiidae</taxon>
        <taxon>Plasmodium</taxon>
        <taxon>Plasmodium (Plasmodium)</taxon>
    </lineage>
</organism>
<dbReference type="InterPro" id="IPR006496">
    <property type="entry name" value="CHP01606_Plasmodium_spp"/>
</dbReference>
<sequence>MNNSNKSNSRNMKANVLSVLFSVIVATFVFWQSCAPHDMKNCAVYSNHGQNVYTGKSVGRLERILRSNNSNIFQEYAELHGEVSTNAVQGVNSVSGFRSPLNIQIVPEQQEEYEEQLDELIDKITHTWNDTFLNMVEDYIDFTERNNIMDGEWKCQMWNQRWYRYLQFLAGSLNEVIENDNYPLETKEYISDEFLYWANHDFIWFLNIVKAEWDRRVEQPEPVSVEA</sequence>
<keyword evidence="3" id="KW-1185">Reference proteome</keyword>
<dbReference type="EMBL" id="KQ001747">
    <property type="protein sequence ID" value="KJP85128.1"/>
    <property type="molecule type" value="Genomic_DNA"/>
</dbReference>
<dbReference type="Proteomes" id="UP000054561">
    <property type="component" value="Unassembled WGS sequence"/>
</dbReference>
<accession>A0A0D9QDP7</accession>
<keyword evidence="1" id="KW-1133">Transmembrane helix</keyword>
<dbReference type="PROSITE" id="PS51257">
    <property type="entry name" value="PROKAR_LIPOPROTEIN"/>
    <property type="match status" value="1"/>
</dbReference>
<feature type="transmembrane region" description="Helical" evidence="1">
    <location>
        <begin position="12"/>
        <end position="31"/>
    </location>
</feature>
<keyword evidence="1" id="KW-0812">Transmembrane</keyword>
<reference evidence="2 3" key="1">
    <citation type="submission" date="2014-03" db="EMBL/GenBank/DDBJ databases">
        <title>The Genome Sequence of Plasmodium fragile nilgiri.</title>
        <authorList>
            <consortium name="The Broad Institute Genomics Platform"/>
            <consortium name="The Broad Institute Genome Sequencing Center for Infectious Disease"/>
            <person name="Neafsey D."/>
            <person name="Duraisingh M."/>
            <person name="Young S.K."/>
            <person name="Zeng Q."/>
            <person name="Gargeya S."/>
            <person name="Abouelleil A."/>
            <person name="Alvarado L."/>
            <person name="Chapman S.B."/>
            <person name="Gainer-Dewar J."/>
            <person name="Goldberg J."/>
            <person name="Griggs A."/>
            <person name="Gujja S."/>
            <person name="Hansen M."/>
            <person name="Howarth C."/>
            <person name="Imamovic A."/>
            <person name="Larimer J."/>
            <person name="Pearson M."/>
            <person name="Poon T.W."/>
            <person name="Priest M."/>
            <person name="Roberts A."/>
            <person name="Saif S."/>
            <person name="Shea T."/>
            <person name="Sykes S."/>
            <person name="Wortman J."/>
            <person name="Nusbaum C."/>
            <person name="Birren B."/>
        </authorList>
    </citation>
    <scope>NUCLEOTIDE SEQUENCE [LARGE SCALE GENOMIC DNA]</scope>
    <source>
        <strain evidence="3">nilgiri</strain>
    </source>
</reference>